<proteinExistence type="predicted"/>
<evidence type="ECO:0000256" key="4">
    <source>
        <dbReference type="SAM" id="Phobius"/>
    </source>
</evidence>
<evidence type="ECO:0000256" key="1">
    <source>
        <dbReference type="ARBA" id="ARBA00004665"/>
    </source>
</evidence>
<dbReference type="CDD" id="cd01949">
    <property type="entry name" value="GGDEF"/>
    <property type="match status" value="1"/>
</dbReference>
<feature type="transmembrane region" description="Helical" evidence="4">
    <location>
        <begin position="20"/>
        <end position="39"/>
    </location>
</feature>
<dbReference type="NCBIfam" id="TIGR00254">
    <property type="entry name" value="GGDEF"/>
    <property type="match status" value="1"/>
</dbReference>
<feature type="domain" description="GGDEF" evidence="5">
    <location>
        <begin position="377"/>
        <end position="513"/>
    </location>
</feature>
<evidence type="ECO:0000259" key="5">
    <source>
        <dbReference type="PROSITE" id="PS50887"/>
    </source>
</evidence>
<evidence type="ECO:0000313" key="7">
    <source>
        <dbReference type="Proteomes" id="UP000059419"/>
    </source>
</evidence>
<dbReference type="InterPro" id="IPR029787">
    <property type="entry name" value="Nucleotide_cyclase"/>
</dbReference>
<dbReference type="SUPFAM" id="SSF55073">
    <property type="entry name" value="Nucleotide cyclase"/>
    <property type="match status" value="1"/>
</dbReference>
<dbReference type="RefSeq" id="WP_067435681.1">
    <property type="nucleotide sequence ID" value="NZ_LN907828.1"/>
</dbReference>
<keyword evidence="4" id="KW-0812">Transmembrane</keyword>
<evidence type="ECO:0000256" key="3">
    <source>
        <dbReference type="ARBA" id="ARBA00034247"/>
    </source>
</evidence>
<dbReference type="Gene3D" id="3.30.450.20">
    <property type="entry name" value="PAS domain"/>
    <property type="match status" value="2"/>
</dbReference>
<dbReference type="Gene3D" id="3.30.70.270">
    <property type="match status" value="1"/>
</dbReference>
<dbReference type="Pfam" id="PF22588">
    <property type="entry name" value="dCache_1_like"/>
    <property type="match status" value="1"/>
</dbReference>
<evidence type="ECO:0000313" key="6">
    <source>
        <dbReference type="EMBL" id="CUU25735.1"/>
    </source>
</evidence>
<keyword evidence="7" id="KW-1185">Reference proteome</keyword>
<feature type="transmembrane region" description="Helical" evidence="4">
    <location>
        <begin position="295"/>
        <end position="316"/>
    </location>
</feature>
<reference evidence="7" key="1">
    <citation type="submission" date="2015-11" db="EMBL/GenBank/DDBJ databases">
        <authorList>
            <person name="Blom J."/>
        </authorList>
    </citation>
    <scope>NUCLEOTIDE SEQUENCE [LARGE SCALE GENOMIC DNA]</scope>
    <source>
        <plasmid evidence="7">pEM01</plasmid>
    </source>
</reference>
<dbReference type="InterPro" id="IPR043128">
    <property type="entry name" value="Rev_trsase/Diguanyl_cyclase"/>
</dbReference>
<sequence length="513" mass="57710">MKKKFLTHFLYLHTALGRSGNGMLFALLVGVLAVNIWTLKVSWDKRLAEAGDEAMNLSVSLSRQAEDTFMQVEFTLKDVMHEIEQSHDGNISTPEMRDFLRERQKRLLQLNGIFIYDEKGRWLAASSEKLPANANNADREYFIYHRDNENQDIRIGHVIRSRSSEDLVIPVSLRRYDRSGNFAGVVLATVRVDYFRKFYNFFELEDRDALALILADTTVLYARPFPDSVINQSLAQSPLFRTVLKHADSGGRSWHSPLDGIERIYGYARLHRFPLVVTAGYDKATLWQKWLTDHLLSLALNTALLATVLGMGVAILRQARVQKHNQHEISRMQGELTHVNQTLHALALLDEMTGLASRKQFDIFLEEALRRSRSSGRPVSVVIAGIDGFRYYNDTLGHEAGNKCLRQVGKALRDMPLSTTDLVAHYGGDRFAFVLPNTSSIYAFEIAMRAVSAVRHCHLPDVVDAPGHTVTISAGCSTRNAANSDMDAAMLIHQAESALLDAKRKGKNQASQK</sequence>
<dbReference type="EC" id="2.7.7.65" evidence="2"/>
<keyword evidence="4" id="KW-1133">Transmembrane helix</keyword>
<geneLocation type="plasmid" evidence="7">
    <name>pEM01</name>
</geneLocation>
<dbReference type="InterPro" id="IPR054327">
    <property type="entry name" value="His-kinase-like_sensor"/>
</dbReference>
<evidence type="ECO:0000256" key="2">
    <source>
        <dbReference type="ARBA" id="ARBA00012528"/>
    </source>
</evidence>
<dbReference type="InterPro" id="IPR050469">
    <property type="entry name" value="Diguanylate_Cyclase"/>
</dbReference>
<dbReference type="OrthoDB" id="9812260at2"/>
<dbReference type="AlphaFoldDB" id="A0A0U5LB91"/>
<dbReference type="PROSITE" id="PS50887">
    <property type="entry name" value="GGDEF"/>
    <property type="match status" value="1"/>
</dbReference>
<dbReference type="SMART" id="SM00267">
    <property type="entry name" value="GGDEF"/>
    <property type="match status" value="1"/>
</dbReference>
<dbReference type="GO" id="GO:0005886">
    <property type="term" value="C:plasma membrane"/>
    <property type="evidence" value="ECO:0007669"/>
    <property type="project" value="TreeGrafter"/>
</dbReference>
<dbReference type="GO" id="GO:0052621">
    <property type="term" value="F:diguanylate cyclase activity"/>
    <property type="evidence" value="ECO:0007669"/>
    <property type="project" value="UniProtKB-EC"/>
</dbReference>
<dbReference type="CDD" id="cd12914">
    <property type="entry name" value="PDC1_DGC_like"/>
    <property type="match status" value="1"/>
</dbReference>
<keyword evidence="4" id="KW-0472">Membrane</keyword>
<dbReference type="GO" id="GO:0043709">
    <property type="term" value="P:cell adhesion involved in single-species biofilm formation"/>
    <property type="evidence" value="ECO:0007669"/>
    <property type="project" value="TreeGrafter"/>
</dbReference>
<comment type="pathway">
    <text evidence="1">Purine metabolism; 3',5'-cyclic di-GMP biosynthesis.</text>
</comment>
<accession>A0A0U5LB91</accession>
<dbReference type="InterPro" id="IPR000160">
    <property type="entry name" value="GGDEF_dom"/>
</dbReference>
<dbReference type="KEGG" id="ege:EM595_p0035"/>
<dbReference type="PANTHER" id="PTHR45138:SF24">
    <property type="entry name" value="DIGUANYLATE CYCLASE DGCC-RELATED"/>
    <property type="match status" value="1"/>
</dbReference>
<protein>
    <recommendedName>
        <fullName evidence="2">diguanylate cyclase</fullName>
        <ecNumber evidence="2">2.7.7.65</ecNumber>
    </recommendedName>
</protein>
<name>A0A0U5LB91_9GAMM</name>
<dbReference type="Proteomes" id="UP000059419">
    <property type="component" value="Plasmid pEM01"/>
</dbReference>
<comment type="catalytic activity">
    <reaction evidence="3">
        <text>2 GTP = 3',3'-c-di-GMP + 2 diphosphate</text>
        <dbReference type="Rhea" id="RHEA:24898"/>
        <dbReference type="ChEBI" id="CHEBI:33019"/>
        <dbReference type="ChEBI" id="CHEBI:37565"/>
        <dbReference type="ChEBI" id="CHEBI:58805"/>
        <dbReference type="EC" id="2.7.7.65"/>
    </reaction>
</comment>
<dbReference type="PATRIC" id="fig|1619313.3.peg.3634"/>
<dbReference type="Pfam" id="PF00990">
    <property type="entry name" value="GGDEF"/>
    <property type="match status" value="1"/>
</dbReference>
<organism evidence="6 7">
    <name type="scientific">Duffyella gerundensis</name>
    <dbReference type="NCBI Taxonomy" id="1619313"/>
    <lineage>
        <taxon>Bacteria</taxon>
        <taxon>Pseudomonadati</taxon>
        <taxon>Pseudomonadota</taxon>
        <taxon>Gammaproteobacteria</taxon>
        <taxon>Enterobacterales</taxon>
        <taxon>Erwiniaceae</taxon>
        <taxon>Duffyella</taxon>
    </lineage>
</organism>
<dbReference type="PANTHER" id="PTHR45138">
    <property type="entry name" value="REGULATORY COMPONENTS OF SENSORY TRANSDUCTION SYSTEM"/>
    <property type="match status" value="1"/>
</dbReference>
<gene>
    <name evidence="6" type="ORF">EM595_p0035</name>
</gene>
<dbReference type="EMBL" id="LN907828">
    <property type="protein sequence ID" value="CUU25735.1"/>
    <property type="molecule type" value="Genomic_DNA"/>
</dbReference>
<dbReference type="CDD" id="cd12915">
    <property type="entry name" value="PDC2_DGC_like"/>
    <property type="match status" value="1"/>
</dbReference>
<dbReference type="GO" id="GO:1902201">
    <property type="term" value="P:negative regulation of bacterial-type flagellum-dependent cell motility"/>
    <property type="evidence" value="ECO:0007669"/>
    <property type="project" value="TreeGrafter"/>
</dbReference>